<accession>A0A3R8Q1B9</accession>
<dbReference type="GO" id="GO:0030288">
    <property type="term" value="C:outer membrane-bounded periplasmic space"/>
    <property type="evidence" value="ECO:0007669"/>
    <property type="project" value="TreeGrafter"/>
</dbReference>
<keyword evidence="7" id="KW-1185">Reference proteome</keyword>
<dbReference type="GO" id="GO:0006865">
    <property type="term" value="P:amino acid transport"/>
    <property type="evidence" value="ECO:0007669"/>
    <property type="project" value="TreeGrafter"/>
</dbReference>
<evidence type="ECO:0000313" key="6">
    <source>
        <dbReference type="EMBL" id="RRO14862.1"/>
    </source>
</evidence>
<evidence type="ECO:0000259" key="5">
    <source>
        <dbReference type="Pfam" id="PF00497"/>
    </source>
</evidence>
<organism evidence="6 7">
    <name type="scientific">Saccharopolyspora rhizosphaerae</name>
    <dbReference type="NCBI Taxonomy" id="2492662"/>
    <lineage>
        <taxon>Bacteria</taxon>
        <taxon>Bacillati</taxon>
        <taxon>Actinomycetota</taxon>
        <taxon>Actinomycetes</taxon>
        <taxon>Pseudonocardiales</taxon>
        <taxon>Pseudonocardiaceae</taxon>
        <taxon>Saccharopolyspora</taxon>
    </lineage>
</organism>
<comment type="caution">
    <text evidence="6">The sequence shown here is derived from an EMBL/GenBank/DDBJ whole genome shotgun (WGS) entry which is preliminary data.</text>
</comment>
<evidence type="ECO:0000256" key="1">
    <source>
        <dbReference type="ARBA" id="ARBA00010333"/>
    </source>
</evidence>
<dbReference type="PANTHER" id="PTHR30085">
    <property type="entry name" value="AMINO ACID ABC TRANSPORTER PERMEASE"/>
    <property type="match status" value="1"/>
</dbReference>
<dbReference type="PROSITE" id="PS51257">
    <property type="entry name" value="PROKAR_LIPOPROTEIN"/>
    <property type="match status" value="1"/>
</dbReference>
<proteinExistence type="inferred from homology"/>
<evidence type="ECO:0000256" key="4">
    <source>
        <dbReference type="SAM" id="MobiDB-lite"/>
    </source>
</evidence>
<gene>
    <name evidence="6" type="ORF">EIL87_19250</name>
</gene>
<protein>
    <submittedName>
        <fullName evidence="6">Transporter substrate-binding domain-containing protein</fullName>
    </submittedName>
</protein>
<feature type="domain" description="Solute-binding protein family 3/N-terminal" evidence="5">
    <location>
        <begin position="80"/>
        <end position="201"/>
    </location>
</feature>
<dbReference type="Gene3D" id="3.40.190.10">
    <property type="entry name" value="Periplasmic binding protein-like II"/>
    <property type="match status" value="1"/>
</dbReference>
<evidence type="ECO:0000256" key="3">
    <source>
        <dbReference type="ARBA" id="ARBA00022729"/>
    </source>
</evidence>
<comment type="similarity">
    <text evidence="1">Belongs to the bacterial solute-binding protein 3 family.</text>
</comment>
<name>A0A3R8Q1B9_9PSEU</name>
<dbReference type="Proteomes" id="UP000274515">
    <property type="component" value="Unassembled WGS sequence"/>
</dbReference>
<keyword evidence="3" id="KW-0732">Signal</keyword>
<dbReference type="EMBL" id="RSAA01000017">
    <property type="protein sequence ID" value="RRO14862.1"/>
    <property type="molecule type" value="Genomic_DNA"/>
</dbReference>
<dbReference type="Pfam" id="PF00497">
    <property type="entry name" value="SBP_bac_3"/>
    <property type="match status" value="1"/>
</dbReference>
<dbReference type="AlphaFoldDB" id="A0A3R8Q1B9"/>
<reference evidence="6 7" key="1">
    <citation type="submission" date="2018-11" db="EMBL/GenBank/DDBJ databases">
        <title>Saccharopolyspora rhizosphaerae sp. nov., an actinomycete isolated from rhizosphere soil in Thailand.</title>
        <authorList>
            <person name="Intra B."/>
            <person name="Euanorasetr J."/>
            <person name="Take A."/>
            <person name="Inahashi Y."/>
            <person name="Mori M."/>
            <person name="Panbangred W."/>
            <person name="Matsumoto A."/>
        </authorList>
    </citation>
    <scope>NUCLEOTIDE SEQUENCE [LARGE SCALE GENOMIC DNA]</scope>
    <source>
        <strain evidence="6 7">H219</strain>
    </source>
</reference>
<evidence type="ECO:0000313" key="7">
    <source>
        <dbReference type="Proteomes" id="UP000274515"/>
    </source>
</evidence>
<dbReference type="GO" id="GO:0005576">
    <property type="term" value="C:extracellular region"/>
    <property type="evidence" value="ECO:0007669"/>
    <property type="project" value="TreeGrafter"/>
</dbReference>
<sequence length="212" mass="22296">MRDHGRSGPDGGGVIVRKRLLAVAVLAVVLTGCGQSEPAAPPPPPAPEEVPAPPPDPSAGGDVELSSSPTLGAIKQRRKLIVGVRADQPTFVTRDPGGEYRGFDADIARELAKRIGLDPTTQVQFRRLPPTLVRDAIGTGSVDLMLGGTADVPQFTAMPYAVTDAERNLVIKADDPQLAEELRAMLDAAVADGSWQRVHDQNLAPQGISAHP</sequence>
<feature type="compositionally biased region" description="Pro residues" evidence="4">
    <location>
        <begin position="39"/>
        <end position="57"/>
    </location>
</feature>
<keyword evidence="2" id="KW-0813">Transport</keyword>
<dbReference type="PANTHER" id="PTHR30085:SF6">
    <property type="entry name" value="ABC TRANSPORTER GLUTAMINE-BINDING PROTEIN GLNH"/>
    <property type="match status" value="1"/>
</dbReference>
<dbReference type="InterPro" id="IPR051455">
    <property type="entry name" value="Bact_solute-bind_prot3"/>
</dbReference>
<feature type="region of interest" description="Disordered" evidence="4">
    <location>
        <begin position="35"/>
        <end position="67"/>
    </location>
</feature>
<dbReference type="SUPFAM" id="SSF53850">
    <property type="entry name" value="Periplasmic binding protein-like II"/>
    <property type="match status" value="1"/>
</dbReference>
<dbReference type="InterPro" id="IPR001638">
    <property type="entry name" value="Solute-binding_3/MltF_N"/>
</dbReference>
<evidence type="ECO:0000256" key="2">
    <source>
        <dbReference type="ARBA" id="ARBA00022448"/>
    </source>
</evidence>